<organism evidence="1 2">
    <name type="scientific">Pararhizobium polonicum</name>
    <dbReference type="NCBI Taxonomy" id="1612624"/>
    <lineage>
        <taxon>Bacteria</taxon>
        <taxon>Pseudomonadati</taxon>
        <taxon>Pseudomonadota</taxon>
        <taxon>Alphaproteobacteria</taxon>
        <taxon>Hyphomicrobiales</taxon>
        <taxon>Rhizobiaceae</taxon>
        <taxon>Rhizobium/Agrobacterium group</taxon>
        <taxon>Pararhizobium</taxon>
    </lineage>
</organism>
<gene>
    <name evidence="1" type="ORF">ADU59_00615</name>
</gene>
<keyword evidence="1" id="KW-0614">Plasmid</keyword>
<name>A0A1C7P8Q8_9HYPH</name>
<dbReference type="EMBL" id="LGLV01000001">
    <property type="protein sequence ID" value="OBZ97550.1"/>
    <property type="molecule type" value="Genomic_DNA"/>
</dbReference>
<reference evidence="1 2" key="1">
    <citation type="journal article" date="2016" name="Syst. Appl. Microbiol.">
        <title>Pararhizobium polonicum sp. nov. isolated from tumors on stone fruit rootstocks.</title>
        <authorList>
            <person name="Pulawska J."/>
            <person name="Kuzmanovic N."/>
            <person name="Willems A."/>
            <person name="Pothier J.F."/>
        </authorList>
    </citation>
    <scope>NUCLEOTIDE SEQUENCE [LARGE SCALE GENOMIC DNA]</scope>
    <source>
        <strain evidence="1 2">F5.1</strain>
        <plasmid evidence="1">pF5.1a</plasmid>
    </source>
</reference>
<evidence type="ECO:0000313" key="2">
    <source>
        <dbReference type="Proteomes" id="UP000093111"/>
    </source>
</evidence>
<evidence type="ECO:0000313" key="1">
    <source>
        <dbReference type="EMBL" id="OBZ97550.1"/>
    </source>
</evidence>
<accession>A0A1C7P8Q8</accession>
<proteinExistence type="predicted"/>
<keyword evidence="2" id="KW-1185">Reference proteome</keyword>
<sequence>MRRRTQACQLAPYAVYLMSRETAITDAMVDLLIETVHRNLEAHVAAFRPDKPSDLTQAVFPIGSTIRQKFGRS</sequence>
<protein>
    <submittedName>
        <fullName evidence="1">Uncharacterized protein</fullName>
    </submittedName>
</protein>
<dbReference type="Proteomes" id="UP000093111">
    <property type="component" value="Plasmid pF5.1a"/>
</dbReference>
<comment type="caution">
    <text evidence="1">The sequence shown here is derived from an EMBL/GenBank/DDBJ whole genome shotgun (WGS) entry which is preliminary data.</text>
</comment>
<geneLocation type="plasmid" evidence="2">
    <name>pf5.1a</name>
</geneLocation>
<dbReference type="AlphaFoldDB" id="A0A1C7P8Q8"/>